<evidence type="ECO:0000256" key="1">
    <source>
        <dbReference type="ARBA" id="ARBA00001971"/>
    </source>
</evidence>
<protein>
    <submittedName>
        <fullName evidence="16">Cytochrome P450 43</fullName>
    </submittedName>
</protein>
<dbReference type="InterPro" id="IPR001128">
    <property type="entry name" value="Cyt_P450"/>
</dbReference>
<name>A0A7D5UMU4_9NEOP</name>
<dbReference type="PRINTS" id="PR00463">
    <property type="entry name" value="EP450I"/>
</dbReference>
<evidence type="ECO:0000256" key="10">
    <source>
        <dbReference type="ARBA" id="ARBA00023002"/>
    </source>
</evidence>
<dbReference type="AlphaFoldDB" id="A0A7D5UMU4"/>
<sequence>MIWHLLALVFLALSFWIHWRVKNKKLLAIAAKLPGPKPLPLVGNALLFMCNFEDLIKVIDDILNEYGDVTSFWLGPDLNIVVKDPNDLKVLLSSQKTTVKGPQYKYMADCLGGGILSGSGPCWRKHRKIATPNYGKRAIENYSDVFNKEADLLLEKFRMKPNGRQIDFYQCIVQTTSYTVCQTLMGLSKEQTMSLPYLQHIIDETPRLYDTVFARMTKWYLQLDPVFWLTSSYQQQKNFIAMMTHFSKKIVEHRMETLKTIKQYNKTDLLNTEEDSVSNTQLSVIDRFILSEELEREELLKETFTIFTSSQEASAKISSFLLLMIAYHPEAQEKLYAEIEDVIGDQDRPITEEDLKRMPYLDMVFKEILRLFPIGTLLQRTITEDIVISAGTLPAGCSLVAPIYHLHRDPRYWTRPNDFDPERFSPENVKQRIPTCYIPFSLGPMDCLGRYFGTKLVKTICVKVLREYKITSLNTYNDLRLAMAISASSLNGFHATFTPRK</sequence>
<proteinExistence type="evidence at transcript level"/>
<dbReference type="GO" id="GO:0005506">
    <property type="term" value="F:iron ion binding"/>
    <property type="evidence" value="ECO:0007669"/>
    <property type="project" value="InterPro"/>
</dbReference>
<dbReference type="GO" id="GO:0016705">
    <property type="term" value="F:oxidoreductase activity, acting on paired donors, with incorporation or reduction of molecular oxygen"/>
    <property type="evidence" value="ECO:0007669"/>
    <property type="project" value="InterPro"/>
</dbReference>
<evidence type="ECO:0000256" key="13">
    <source>
        <dbReference type="ARBA" id="ARBA00023136"/>
    </source>
</evidence>
<evidence type="ECO:0000256" key="5">
    <source>
        <dbReference type="ARBA" id="ARBA00010617"/>
    </source>
</evidence>
<accession>A0A7D5UMU4</accession>
<feature type="signal peptide" evidence="15">
    <location>
        <begin position="1"/>
        <end position="23"/>
    </location>
</feature>
<keyword evidence="11 14" id="KW-0408">Iron</keyword>
<evidence type="ECO:0000256" key="3">
    <source>
        <dbReference type="ARBA" id="ARBA00004174"/>
    </source>
</evidence>
<evidence type="ECO:0000256" key="12">
    <source>
        <dbReference type="ARBA" id="ARBA00023033"/>
    </source>
</evidence>
<evidence type="ECO:0000256" key="7">
    <source>
        <dbReference type="ARBA" id="ARBA00022723"/>
    </source>
</evidence>
<evidence type="ECO:0000256" key="8">
    <source>
        <dbReference type="ARBA" id="ARBA00022824"/>
    </source>
</evidence>
<keyword evidence="10" id="KW-0560">Oxidoreductase</keyword>
<dbReference type="PANTHER" id="PTHR24291">
    <property type="entry name" value="CYTOCHROME P450 FAMILY 4"/>
    <property type="match status" value="1"/>
</dbReference>
<dbReference type="Gene3D" id="1.10.630.10">
    <property type="entry name" value="Cytochrome P450"/>
    <property type="match status" value="1"/>
</dbReference>
<comment type="subcellular location">
    <subcellularLocation>
        <location evidence="4">Endoplasmic reticulum membrane</location>
        <topology evidence="4">Peripheral membrane protein</topology>
    </subcellularLocation>
    <subcellularLocation>
        <location evidence="3">Microsome membrane</location>
        <topology evidence="3">Peripheral membrane protein</topology>
    </subcellularLocation>
</comment>
<dbReference type="GO" id="GO:0005789">
    <property type="term" value="C:endoplasmic reticulum membrane"/>
    <property type="evidence" value="ECO:0007669"/>
    <property type="project" value="UniProtKB-SubCell"/>
</dbReference>
<keyword evidence="15" id="KW-0732">Signal</keyword>
<reference evidence="16" key="2">
    <citation type="submission" date="2020-04" db="EMBL/GenBank/DDBJ databases">
        <authorList>
            <person name="Yang Y."/>
        </authorList>
    </citation>
    <scope>NUCLEOTIDE SEQUENCE</scope>
    <source>
        <tissue evidence="16">Antennae</tissue>
    </source>
</reference>
<keyword evidence="7 14" id="KW-0479">Metal-binding</keyword>
<dbReference type="PANTHER" id="PTHR24291:SF189">
    <property type="entry name" value="CYTOCHROME P450 4C3-RELATED"/>
    <property type="match status" value="1"/>
</dbReference>
<dbReference type="SUPFAM" id="SSF48264">
    <property type="entry name" value="Cytochrome P450"/>
    <property type="match status" value="1"/>
</dbReference>
<organism evidence="16">
    <name type="scientific">Streltzoviella insularis</name>
    <dbReference type="NCBI Taxonomy" id="1206366"/>
    <lineage>
        <taxon>Eukaryota</taxon>
        <taxon>Metazoa</taxon>
        <taxon>Ecdysozoa</taxon>
        <taxon>Arthropoda</taxon>
        <taxon>Hexapoda</taxon>
        <taxon>Insecta</taxon>
        <taxon>Pterygota</taxon>
        <taxon>Neoptera</taxon>
        <taxon>Endopterygota</taxon>
        <taxon>Lepidoptera</taxon>
        <taxon>Glossata</taxon>
        <taxon>Ditrysia</taxon>
        <taxon>Cossoidea</taxon>
        <taxon>Cossidae</taxon>
        <taxon>Cossinae</taxon>
        <taxon>Streltzoviella</taxon>
    </lineage>
</organism>
<dbReference type="Pfam" id="PF00067">
    <property type="entry name" value="p450"/>
    <property type="match status" value="1"/>
</dbReference>
<evidence type="ECO:0000256" key="4">
    <source>
        <dbReference type="ARBA" id="ARBA00004406"/>
    </source>
</evidence>
<evidence type="ECO:0000256" key="2">
    <source>
        <dbReference type="ARBA" id="ARBA00003690"/>
    </source>
</evidence>
<comment type="function">
    <text evidence="2">May be involved in the metabolism of insect hormones and in the breakdown of synthetic insecticides.</text>
</comment>
<evidence type="ECO:0000256" key="14">
    <source>
        <dbReference type="PIRSR" id="PIRSR602401-1"/>
    </source>
</evidence>
<dbReference type="GO" id="GO:0020037">
    <property type="term" value="F:heme binding"/>
    <property type="evidence" value="ECO:0007669"/>
    <property type="project" value="InterPro"/>
</dbReference>
<reference evidence="16" key="1">
    <citation type="journal article" date="2019" name="Sci. Rep.">
        <title>Antennal transcriptome analyses and olfactory protein identification in an important wood-boring moth pest, Streltzoviella insularis (Lepidoptera: Cossidae).</title>
        <authorList>
            <person name="Yang Y"/>
            <person name="Li W"/>
            <person name="Tao J Zong.S."/>
        </authorList>
    </citation>
    <scope>NUCLEOTIDE SEQUENCE</scope>
    <source>
        <tissue evidence="16">Antennae</tissue>
    </source>
</reference>
<feature type="binding site" description="axial binding residue" evidence="14">
    <location>
        <position position="447"/>
    </location>
    <ligand>
        <name>heme</name>
        <dbReference type="ChEBI" id="CHEBI:30413"/>
    </ligand>
    <ligandPart>
        <name>Fe</name>
        <dbReference type="ChEBI" id="CHEBI:18248"/>
    </ligandPart>
</feature>
<evidence type="ECO:0000256" key="15">
    <source>
        <dbReference type="SAM" id="SignalP"/>
    </source>
</evidence>
<evidence type="ECO:0000313" key="16">
    <source>
        <dbReference type="EMBL" id="QLI62192.1"/>
    </source>
</evidence>
<keyword evidence="8" id="KW-0256">Endoplasmic reticulum</keyword>
<comment type="cofactor">
    <cofactor evidence="1 14">
        <name>heme</name>
        <dbReference type="ChEBI" id="CHEBI:30413"/>
    </cofactor>
</comment>
<feature type="chain" id="PRO_5027591057" evidence="15">
    <location>
        <begin position="24"/>
        <end position="501"/>
    </location>
</feature>
<keyword evidence="12" id="KW-0503">Monooxygenase</keyword>
<dbReference type="InterPro" id="IPR002401">
    <property type="entry name" value="Cyt_P450_E_grp-I"/>
</dbReference>
<dbReference type="PRINTS" id="PR00385">
    <property type="entry name" value="P450"/>
</dbReference>
<dbReference type="EMBL" id="MT386908">
    <property type="protein sequence ID" value="QLI62192.1"/>
    <property type="molecule type" value="mRNA"/>
</dbReference>
<dbReference type="GO" id="GO:0004497">
    <property type="term" value="F:monooxygenase activity"/>
    <property type="evidence" value="ECO:0007669"/>
    <property type="project" value="UniProtKB-KW"/>
</dbReference>
<keyword evidence="6 14" id="KW-0349">Heme</keyword>
<comment type="similarity">
    <text evidence="5">Belongs to the cytochrome P450 family.</text>
</comment>
<evidence type="ECO:0000256" key="11">
    <source>
        <dbReference type="ARBA" id="ARBA00023004"/>
    </source>
</evidence>
<dbReference type="InterPro" id="IPR050196">
    <property type="entry name" value="Cytochrome_P450_Monoox"/>
</dbReference>
<keyword evidence="13" id="KW-0472">Membrane</keyword>
<keyword evidence="9" id="KW-0492">Microsome</keyword>
<evidence type="ECO:0000256" key="9">
    <source>
        <dbReference type="ARBA" id="ARBA00022848"/>
    </source>
</evidence>
<evidence type="ECO:0000256" key="6">
    <source>
        <dbReference type="ARBA" id="ARBA00022617"/>
    </source>
</evidence>
<dbReference type="InterPro" id="IPR036396">
    <property type="entry name" value="Cyt_P450_sf"/>
</dbReference>